<accession>A0ABV0JMT9</accession>
<evidence type="ECO:0000313" key="4">
    <source>
        <dbReference type="Proteomes" id="UP001442494"/>
    </source>
</evidence>
<dbReference type="Pfam" id="PF06724">
    <property type="entry name" value="DUF1206"/>
    <property type="match status" value="1"/>
</dbReference>
<keyword evidence="1" id="KW-0472">Membrane</keyword>
<feature type="transmembrane region" description="Helical" evidence="1">
    <location>
        <begin position="15"/>
        <end position="34"/>
    </location>
</feature>
<sequence>MPSSTWIEQLARFGYAAKGVVYFIIGLLAIPVAFGSDSKTADTSGALDTIVAQPFGKFLLALIAFGLMGYVLWPLTQALFDPEHQGKINAKRIVRNDLAT</sequence>
<organism evidence="3 4">
    <name type="scientific">Funiculus sociatus GB2-A5</name>
    <dbReference type="NCBI Taxonomy" id="2933946"/>
    <lineage>
        <taxon>Bacteria</taxon>
        <taxon>Bacillati</taxon>
        <taxon>Cyanobacteriota</taxon>
        <taxon>Cyanophyceae</taxon>
        <taxon>Coleofasciculales</taxon>
        <taxon>Coleofasciculaceae</taxon>
        <taxon>Funiculus</taxon>
    </lineage>
</organism>
<dbReference type="InterPro" id="IPR009597">
    <property type="entry name" value="DUF1206"/>
</dbReference>
<dbReference type="RefSeq" id="WP_190423970.1">
    <property type="nucleotide sequence ID" value="NZ_JAMPKK010000013.1"/>
</dbReference>
<feature type="domain" description="DUF1206" evidence="2">
    <location>
        <begin position="13"/>
        <end position="80"/>
    </location>
</feature>
<feature type="transmembrane region" description="Helical" evidence="1">
    <location>
        <begin position="55"/>
        <end position="73"/>
    </location>
</feature>
<evidence type="ECO:0000313" key="3">
    <source>
        <dbReference type="EMBL" id="MEP0864399.1"/>
    </source>
</evidence>
<reference evidence="3 4" key="1">
    <citation type="submission" date="2022-04" db="EMBL/GenBank/DDBJ databases">
        <title>Positive selection, recombination, and allopatry shape intraspecific diversity of widespread and dominant cyanobacteria.</title>
        <authorList>
            <person name="Wei J."/>
            <person name="Shu W."/>
            <person name="Hu C."/>
        </authorList>
    </citation>
    <scope>NUCLEOTIDE SEQUENCE [LARGE SCALE GENOMIC DNA]</scope>
    <source>
        <strain evidence="3 4">GB2-A5</strain>
    </source>
</reference>
<evidence type="ECO:0000259" key="2">
    <source>
        <dbReference type="Pfam" id="PF06724"/>
    </source>
</evidence>
<keyword evidence="1" id="KW-1133">Transmembrane helix</keyword>
<name>A0ABV0JMT9_9CYAN</name>
<evidence type="ECO:0000256" key="1">
    <source>
        <dbReference type="SAM" id="Phobius"/>
    </source>
</evidence>
<comment type="caution">
    <text evidence="3">The sequence shown here is derived from an EMBL/GenBank/DDBJ whole genome shotgun (WGS) entry which is preliminary data.</text>
</comment>
<dbReference type="Proteomes" id="UP001442494">
    <property type="component" value="Unassembled WGS sequence"/>
</dbReference>
<protein>
    <submittedName>
        <fullName evidence="3">DUF1206 domain-containing protein</fullName>
    </submittedName>
</protein>
<proteinExistence type="predicted"/>
<keyword evidence="4" id="KW-1185">Reference proteome</keyword>
<dbReference type="EMBL" id="JAMPKK010000013">
    <property type="protein sequence ID" value="MEP0864399.1"/>
    <property type="molecule type" value="Genomic_DNA"/>
</dbReference>
<keyword evidence="1" id="KW-0812">Transmembrane</keyword>
<gene>
    <name evidence="3" type="ORF">NDI37_07945</name>
</gene>